<dbReference type="Gene3D" id="2.40.30.10">
    <property type="entry name" value="Translation factors"/>
    <property type="match status" value="1"/>
</dbReference>
<dbReference type="InterPro" id="IPR000795">
    <property type="entry name" value="T_Tr_GTP-bd_dom"/>
</dbReference>
<evidence type="ECO:0000256" key="3">
    <source>
        <dbReference type="ARBA" id="ARBA00022490"/>
    </source>
</evidence>
<dbReference type="InterPro" id="IPR041732">
    <property type="entry name" value="RF3_GTP-bd"/>
</dbReference>
<dbReference type="SUPFAM" id="SSF54980">
    <property type="entry name" value="EF-G C-terminal domain-like"/>
    <property type="match status" value="1"/>
</dbReference>
<dbReference type="GO" id="GO:0005525">
    <property type="term" value="F:GTP binding"/>
    <property type="evidence" value="ECO:0007669"/>
    <property type="project" value="UniProtKB-UniRule"/>
</dbReference>
<dbReference type="PROSITE" id="PS51722">
    <property type="entry name" value="G_TR_2"/>
    <property type="match status" value="1"/>
</dbReference>
<dbReference type="InterPro" id="IPR038467">
    <property type="entry name" value="RF3_dom_3_sf"/>
</dbReference>
<accession>A0AAE9Y9K0</accession>
<evidence type="ECO:0000256" key="6">
    <source>
        <dbReference type="ARBA" id="ARBA00023134"/>
    </source>
</evidence>
<evidence type="ECO:0000256" key="7">
    <source>
        <dbReference type="HAMAP-Rule" id="MF_00072"/>
    </source>
</evidence>
<evidence type="ECO:0000256" key="2">
    <source>
        <dbReference type="ARBA" id="ARBA00009978"/>
    </source>
</evidence>
<keyword evidence="4 7" id="KW-0547">Nucleotide-binding</keyword>
<reference evidence="10" key="1">
    <citation type="submission" date="2023-01" db="EMBL/GenBank/DDBJ databases">
        <title>The diversity of Class Acidimicrobiia in South China Sea sediment environments and the proposal of Iamia marina sp. nov., a novel species of the genus Iamia.</title>
        <authorList>
            <person name="He Y."/>
            <person name="Tian X."/>
        </authorList>
    </citation>
    <scope>NUCLEOTIDE SEQUENCE</scope>
    <source>
        <strain evidence="10">DSM 19957</strain>
    </source>
</reference>
<feature type="domain" description="Tr-type G" evidence="9">
    <location>
        <begin position="14"/>
        <end position="281"/>
    </location>
</feature>
<evidence type="ECO:0000256" key="4">
    <source>
        <dbReference type="ARBA" id="ARBA00022741"/>
    </source>
</evidence>
<dbReference type="InterPro" id="IPR005225">
    <property type="entry name" value="Small_GTP-bd"/>
</dbReference>
<dbReference type="Pfam" id="PF00009">
    <property type="entry name" value="GTP_EFTU"/>
    <property type="match status" value="1"/>
</dbReference>
<gene>
    <name evidence="7" type="primary">prfC</name>
    <name evidence="10" type="ORF">PO878_00090</name>
</gene>
<dbReference type="PANTHER" id="PTHR43556">
    <property type="entry name" value="PEPTIDE CHAIN RELEASE FACTOR RF3"/>
    <property type="match status" value="1"/>
</dbReference>
<evidence type="ECO:0000313" key="11">
    <source>
        <dbReference type="Proteomes" id="UP001216390"/>
    </source>
</evidence>
<dbReference type="GO" id="GO:0005829">
    <property type="term" value="C:cytosol"/>
    <property type="evidence" value="ECO:0007669"/>
    <property type="project" value="TreeGrafter"/>
</dbReference>
<dbReference type="SUPFAM" id="SSF52540">
    <property type="entry name" value="P-loop containing nucleoside triphosphate hydrolases"/>
    <property type="match status" value="1"/>
</dbReference>
<proteinExistence type="inferred from homology"/>
<evidence type="ECO:0000256" key="1">
    <source>
        <dbReference type="ARBA" id="ARBA00004496"/>
    </source>
</evidence>
<comment type="function">
    <text evidence="7">Increases the formation of ribosomal termination complexes and stimulates activities of RF-1 and RF-2. It binds guanine nucleotides and has strong preference for UGA stop codons. It may interact directly with the ribosome. The stimulation of RF-1 and RF-2 is significantly reduced by GTP and GDP, but not by GMP.</text>
</comment>
<comment type="similarity">
    <text evidence="2 7">Belongs to the TRAFAC class translation factor GTPase superfamily. Classic translation factor GTPase family. PrfC subfamily.</text>
</comment>
<feature type="binding site" evidence="7">
    <location>
        <begin position="92"/>
        <end position="96"/>
    </location>
    <ligand>
        <name>GTP</name>
        <dbReference type="ChEBI" id="CHEBI:37565"/>
    </ligand>
</feature>
<dbReference type="RefSeq" id="WP_272736645.1">
    <property type="nucleotide sequence ID" value="NZ_CP116942.1"/>
</dbReference>
<comment type="caution">
    <text evidence="7">Lacks conserved residue(s) required for the propagation of feature annotation.</text>
</comment>
<organism evidence="10 11">
    <name type="scientific">Iamia majanohamensis</name>
    <dbReference type="NCBI Taxonomy" id="467976"/>
    <lineage>
        <taxon>Bacteria</taxon>
        <taxon>Bacillati</taxon>
        <taxon>Actinomycetota</taxon>
        <taxon>Acidimicrobiia</taxon>
        <taxon>Acidimicrobiales</taxon>
        <taxon>Iamiaceae</taxon>
        <taxon>Iamia</taxon>
    </lineage>
</organism>
<dbReference type="InterPro" id="IPR035647">
    <property type="entry name" value="EFG_III/V"/>
</dbReference>
<dbReference type="PRINTS" id="PR00315">
    <property type="entry name" value="ELONGATNFCT"/>
</dbReference>
<dbReference type="NCBIfam" id="TIGR00231">
    <property type="entry name" value="small_GTP"/>
    <property type="match status" value="1"/>
</dbReference>
<dbReference type="InterPro" id="IPR004548">
    <property type="entry name" value="PrfC"/>
</dbReference>
<dbReference type="InterPro" id="IPR027417">
    <property type="entry name" value="P-loop_NTPase"/>
</dbReference>
<comment type="subcellular location">
    <subcellularLocation>
        <location evidence="1 7">Cytoplasm</location>
    </subcellularLocation>
</comment>
<dbReference type="SUPFAM" id="SSF50447">
    <property type="entry name" value="Translation proteins"/>
    <property type="match status" value="1"/>
</dbReference>
<dbReference type="AlphaFoldDB" id="A0AAE9Y9K0"/>
<evidence type="ECO:0000256" key="8">
    <source>
        <dbReference type="NCBIfam" id="TIGR00503"/>
    </source>
</evidence>
<keyword evidence="11" id="KW-1185">Reference proteome</keyword>
<keyword evidence="3 7" id="KW-0963">Cytoplasm</keyword>
<dbReference type="NCBIfam" id="NF001964">
    <property type="entry name" value="PRK00741.1"/>
    <property type="match status" value="1"/>
</dbReference>
<sequence length="533" mass="58415">MSAPEGGEATTEAARRRTFAIISHPDAGKTTLTEKFLLYGGALTTGAGAVKAREGRRAVTSDWMEMERQRGISITSTVLQFPYRDHVVNLLDTPGHRDFSEDTYRVLAAADAAVMVLDAAKGIEPQTLKLFEVCRERGLPLLTFINKWDRPGRDPLEVIDEVEQRIGVVPTPLTWPVGLAGDFRGVVDRRTGDYVRFTRVARGATEAPEEVLDAAGAADAEGEAWTRAADELSLLDEVGASHDDELFRAGETSPTFFGSALTNFGVRLLLDAVVDLAPSPTPRLDEAGKERPLDAPFSGLVFKVQSNMDRAHRDRIAYLRVCSGRFERGMVVTHARTHKPFATKYAHSVFGQERETVEVAWPGDVVGLVNATEVRVGDTLYLDEHVAYPEIPSFAPEQFSVVRVRDTGKAKQFRKGVTQLDEEGVVQVLRDLDMGDQAPVLAAVGPMQFEVAVHRLETEFGAPVELSPTSYTVARVTDEASTTPLRGMRGVTVLERADGTRLALFESRFWLDRVLADQPDLTLDPLVGNAMVG</sequence>
<dbReference type="CDD" id="cd04169">
    <property type="entry name" value="RF3"/>
    <property type="match status" value="1"/>
</dbReference>
<feature type="binding site" evidence="7">
    <location>
        <begin position="23"/>
        <end position="30"/>
    </location>
    <ligand>
        <name>GTP</name>
        <dbReference type="ChEBI" id="CHEBI:37565"/>
    </ligand>
</feature>
<dbReference type="PANTHER" id="PTHR43556:SF2">
    <property type="entry name" value="PEPTIDE CHAIN RELEASE FACTOR RF3"/>
    <property type="match status" value="1"/>
</dbReference>
<dbReference type="GO" id="GO:0016149">
    <property type="term" value="F:translation release factor activity, codon specific"/>
    <property type="evidence" value="ECO:0007669"/>
    <property type="project" value="UniProtKB-UniRule"/>
</dbReference>
<evidence type="ECO:0000256" key="5">
    <source>
        <dbReference type="ARBA" id="ARBA00022917"/>
    </source>
</evidence>
<dbReference type="Pfam" id="PF22042">
    <property type="entry name" value="EF-G_D2"/>
    <property type="match status" value="1"/>
</dbReference>
<evidence type="ECO:0000313" key="10">
    <source>
        <dbReference type="EMBL" id="WCO67123.1"/>
    </source>
</evidence>
<dbReference type="InterPro" id="IPR032090">
    <property type="entry name" value="RF3_C"/>
</dbReference>
<dbReference type="InterPro" id="IPR031157">
    <property type="entry name" value="G_TR_CS"/>
</dbReference>
<name>A0AAE9Y9K0_9ACTN</name>
<keyword evidence="5 7" id="KW-0648">Protein biosynthesis</keyword>
<dbReference type="FunFam" id="3.40.50.300:FF:000542">
    <property type="entry name" value="Peptide chain release factor 3"/>
    <property type="match status" value="1"/>
</dbReference>
<dbReference type="GO" id="GO:0006449">
    <property type="term" value="P:regulation of translational termination"/>
    <property type="evidence" value="ECO:0007669"/>
    <property type="project" value="UniProtKB-UniRule"/>
</dbReference>
<dbReference type="EMBL" id="CP116942">
    <property type="protein sequence ID" value="WCO67123.1"/>
    <property type="molecule type" value="Genomic_DNA"/>
</dbReference>
<dbReference type="Pfam" id="PF16658">
    <property type="entry name" value="RF3_C"/>
    <property type="match status" value="1"/>
</dbReference>
<dbReference type="Gene3D" id="3.30.70.3280">
    <property type="entry name" value="Peptide chain release factor 3, domain III"/>
    <property type="match status" value="1"/>
</dbReference>
<dbReference type="GO" id="GO:0003924">
    <property type="term" value="F:GTPase activity"/>
    <property type="evidence" value="ECO:0007669"/>
    <property type="project" value="InterPro"/>
</dbReference>
<dbReference type="InterPro" id="IPR009000">
    <property type="entry name" value="Transl_B-barrel_sf"/>
</dbReference>
<dbReference type="InterPro" id="IPR053905">
    <property type="entry name" value="EF-G-like_DII"/>
</dbReference>
<dbReference type="Proteomes" id="UP001216390">
    <property type="component" value="Chromosome"/>
</dbReference>
<dbReference type="HAMAP" id="MF_00072">
    <property type="entry name" value="Rel_fac_3"/>
    <property type="match status" value="1"/>
</dbReference>
<dbReference type="NCBIfam" id="TIGR00503">
    <property type="entry name" value="prfC"/>
    <property type="match status" value="1"/>
</dbReference>
<dbReference type="KEGG" id="ima:PO878_00090"/>
<protein>
    <recommendedName>
        <fullName evidence="7 8">Peptide chain release factor 3</fullName>
        <shortName evidence="7">RF-3</shortName>
    </recommendedName>
</protein>
<keyword evidence="6 7" id="KW-0342">GTP-binding</keyword>
<dbReference type="GO" id="GO:0016150">
    <property type="term" value="F:translation release factor activity, codon nonspecific"/>
    <property type="evidence" value="ECO:0007669"/>
    <property type="project" value="TreeGrafter"/>
</dbReference>
<evidence type="ECO:0000259" key="9">
    <source>
        <dbReference type="PROSITE" id="PS51722"/>
    </source>
</evidence>
<dbReference type="Gene3D" id="3.40.50.300">
    <property type="entry name" value="P-loop containing nucleotide triphosphate hydrolases"/>
    <property type="match status" value="1"/>
</dbReference>
<dbReference type="PROSITE" id="PS00301">
    <property type="entry name" value="G_TR_1"/>
    <property type="match status" value="1"/>
</dbReference>